<protein>
    <recommendedName>
        <fullName evidence="1">General stress protein 17M-like domain-containing protein</fullName>
    </recommendedName>
</protein>
<accession>A0A3N1MA89</accession>
<evidence type="ECO:0000313" key="3">
    <source>
        <dbReference type="Proteomes" id="UP000278222"/>
    </source>
</evidence>
<reference evidence="2 3" key="1">
    <citation type="submission" date="2018-11" db="EMBL/GenBank/DDBJ databases">
        <title>Genomic Encyclopedia of Type Strains, Phase IV (KMG-IV): sequencing the most valuable type-strain genomes for metagenomic binning, comparative biology and taxonomic classification.</title>
        <authorList>
            <person name="Goeker M."/>
        </authorList>
    </citation>
    <scope>NUCLEOTIDE SEQUENCE [LARGE SCALE GENOMIC DNA]</scope>
    <source>
        <strain evidence="2 3">DSM 5900</strain>
    </source>
</reference>
<dbReference type="PANTHER" id="PTHR36109:SF2">
    <property type="entry name" value="MEMBRANE PROTEIN"/>
    <property type="match status" value="1"/>
</dbReference>
<comment type="caution">
    <text evidence="2">The sequence shown here is derived from an EMBL/GenBank/DDBJ whole genome shotgun (WGS) entry which is preliminary data.</text>
</comment>
<gene>
    <name evidence="2" type="ORF">EDC65_1965</name>
</gene>
<evidence type="ECO:0000259" key="1">
    <source>
        <dbReference type="Pfam" id="PF11181"/>
    </source>
</evidence>
<dbReference type="EMBL" id="RJKX01000013">
    <property type="protein sequence ID" value="ROQ00169.1"/>
    <property type="molecule type" value="Genomic_DNA"/>
</dbReference>
<dbReference type="OrthoDB" id="7204249at2"/>
<proteinExistence type="predicted"/>
<dbReference type="Proteomes" id="UP000278222">
    <property type="component" value="Unassembled WGS sequence"/>
</dbReference>
<feature type="domain" description="General stress protein 17M-like" evidence="1">
    <location>
        <begin position="8"/>
        <end position="74"/>
    </location>
</feature>
<dbReference type="PANTHER" id="PTHR36109">
    <property type="entry name" value="MEMBRANE PROTEIN-RELATED"/>
    <property type="match status" value="1"/>
</dbReference>
<keyword evidence="3" id="KW-1185">Reference proteome</keyword>
<dbReference type="InterPro" id="IPR025889">
    <property type="entry name" value="GSP17M-like_dom"/>
</dbReference>
<name>A0A3N1MA89_9PROT</name>
<evidence type="ECO:0000313" key="2">
    <source>
        <dbReference type="EMBL" id="ROQ00169.1"/>
    </source>
</evidence>
<dbReference type="InterPro" id="IPR052948">
    <property type="entry name" value="Low_temp-induced_all0457"/>
</dbReference>
<dbReference type="Pfam" id="PF11181">
    <property type="entry name" value="YflT"/>
    <property type="match status" value="1"/>
</dbReference>
<organism evidence="2 3">
    <name type="scientific">Stella humosa</name>
    <dbReference type="NCBI Taxonomy" id="94"/>
    <lineage>
        <taxon>Bacteria</taxon>
        <taxon>Pseudomonadati</taxon>
        <taxon>Pseudomonadota</taxon>
        <taxon>Alphaproteobacteria</taxon>
        <taxon>Rhodospirillales</taxon>
        <taxon>Stellaceae</taxon>
        <taxon>Stella</taxon>
    </lineage>
</organism>
<dbReference type="AlphaFoldDB" id="A0A3N1MA89"/>
<dbReference type="RefSeq" id="WP_123689475.1">
    <property type="nucleotide sequence ID" value="NZ_AP019700.1"/>
</dbReference>
<sequence>MKTTISRLYDSYDAAANAVNGLVDAGVPHEDISIVASNADGRSVPTVVETTEAGTGAGTGAGIGGLVGGGAGLLAGLGMLAIPGLGPVVAAGWLAATAAGAVAGVAAGAVTGGIVGALTGSGVSEEHAHVYAEGVRRGGALVTARVDDDRLGVANSILDRHGAIDPDARGRAYRETGWDRFDDKADPYTTEQIARERRLYERGPIV</sequence>